<gene>
    <name evidence="1" type="ORF">NP233_g8020</name>
</gene>
<dbReference type="Proteomes" id="UP001213000">
    <property type="component" value="Unassembled WGS sequence"/>
</dbReference>
<evidence type="ECO:0000313" key="2">
    <source>
        <dbReference type="Proteomes" id="UP001213000"/>
    </source>
</evidence>
<organism evidence="1 2">
    <name type="scientific">Leucocoprinus birnbaumii</name>
    <dbReference type="NCBI Taxonomy" id="56174"/>
    <lineage>
        <taxon>Eukaryota</taxon>
        <taxon>Fungi</taxon>
        <taxon>Dikarya</taxon>
        <taxon>Basidiomycota</taxon>
        <taxon>Agaricomycotina</taxon>
        <taxon>Agaricomycetes</taxon>
        <taxon>Agaricomycetidae</taxon>
        <taxon>Agaricales</taxon>
        <taxon>Agaricineae</taxon>
        <taxon>Agaricaceae</taxon>
        <taxon>Leucocoprinus</taxon>
    </lineage>
</organism>
<dbReference type="SUPFAM" id="SSF52047">
    <property type="entry name" value="RNI-like"/>
    <property type="match status" value="1"/>
</dbReference>
<reference evidence="1" key="1">
    <citation type="submission" date="2022-07" db="EMBL/GenBank/DDBJ databases">
        <title>Genome Sequence of Leucocoprinus birnbaumii.</title>
        <authorList>
            <person name="Buettner E."/>
        </authorList>
    </citation>
    <scope>NUCLEOTIDE SEQUENCE</scope>
    <source>
        <strain evidence="1">VT141</strain>
    </source>
</reference>
<dbReference type="InterPro" id="IPR032675">
    <property type="entry name" value="LRR_dom_sf"/>
</dbReference>
<dbReference type="AlphaFoldDB" id="A0AAD5YU39"/>
<keyword evidence="2" id="KW-1185">Reference proteome</keyword>
<comment type="caution">
    <text evidence="1">The sequence shown here is derived from an EMBL/GenBank/DDBJ whole genome shotgun (WGS) entry which is preliminary data.</text>
</comment>
<evidence type="ECO:0000313" key="1">
    <source>
        <dbReference type="EMBL" id="KAJ3564852.1"/>
    </source>
</evidence>
<name>A0AAD5YU39_9AGAR</name>
<dbReference type="EMBL" id="JANIEX010000624">
    <property type="protein sequence ID" value="KAJ3564852.1"/>
    <property type="molecule type" value="Genomic_DNA"/>
</dbReference>
<dbReference type="Gene3D" id="3.80.10.10">
    <property type="entry name" value="Ribonuclease Inhibitor"/>
    <property type="match status" value="1"/>
</dbReference>
<proteinExistence type="predicted"/>
<accession>A0AAD5YU39</accession>
<protein>
    <submittedName>
        <fullName evidence="1">Uncharacterized protein</fullName>
    </submittedName>
</protein>
<sequence length="497" mass="56629">MTSLPPELWRRIACLIPIEDFRLFRLYALNKTLLWFYLEERYSRLCLRYLISAPSANSRNIKVESNLHFLKGPSMISQVTKDLELFLHEGLYQDPASRLTSWMRSILTWSESASPTFPSLSTPSGGLSQLNRLSSMKCTLSCYRRVSRVIPISSVLITALSSVWRASWTSLTSLTIVIRTRQVPNLGLAEIVFPNLRELSLSLSCDPSITPGDAKRFNEANRSLEKFFMAHKSILLINVPHLPHLDNLTLHFDFYCDAKVAAIIVELLKIHSCQLTSLGLYLTMFHVEANSRWIDSSMEHCDGCLSELPGWNTADLMAIEFPNLAHLSLNITEFTIARAFMSKHMQKLRELNIQRYMNNTKPVLLLDDIRAAGSGGQLEKLDLRVDTFNAQLMQNLSRSLPNLRILSVEFYTLDPSVWPCRDDDPVVLPNAIAQLGITLPDSTWALEQLSLRRSTMLDQTPREFRVALLAALPSLKVINKWRREDFIDAGCCWQECH</sequence>